<proteinExistence type="inferred from homology"/>
<evidence type="ECO:0000256" key="4">
    <source>
        <dbReference type="ARBA" id="ARBA00022692"/>
    </source>
</evidence>
<evidence type="ECO:0000313" key="10">
    <source>
        <dbReference type="Proteomes" id="UP000469325"/>
    </source>
</evidence>
<organism evidence="9 10">
    <name type="scientific">Olsenella porci</name>
    <dbReference type="NCBI Taxonomy" id="2652279"/>
    <lineage>
        <taxon>Bacteria</taxon>
        <taxon>Bacillati</taxon>
        <taxon>Actinomycetota</taxon>
        <taxon>Coriobacteriia</taxon>
        <taxon>Coriobacteriales</taxon>
        <taxon>Atopobiaceae</taxon>
        <taxon>Olsenella</taxon>
    </lineage>
</organism>
<feature type="transmembrane region" description="Helical" evidence="7">
    <location>
        <begin position="317"/>
        <end position="336"/>
    </location>
</feature>
<dbReference type="Proteomes" id="UP000469325">
    <property type="component" value="Unassembled WGS sequence"/>
</dbReference>
<feature type="transmembrane region" description="Helical" evidence="7">
    <location>
        <begin position="226"/>
        <end position="245"/>
    </location>
</feature>
<dbReference type="GO" id="GO:0005886">
    <property type="term" value="C:plasma membrane"/>
    <property type="evidence" value="ECO:0007669"/>
    <property type="project" value="UniProtKB-SubCell"/>
</dbReference>
<dbReference type="PANTHER" id="PTHR42920">
    <property type="entry name" value="OS03G0707200 PROTEIN-RELATED"/>
    <property type="match status" value="1"/>
</dbReference>
<keyword evidence="10" id="KW-1185">Reference proteome</keyword>
<feature type="transmembrane region" description="Helical" evidence="7">
    <location>
        <begin position="260"/>
        <end position="279"/>
    </location>
</feature>
<keyword evidence="6 7" id="KW-0472">Membrane</keyword>
<protein>
    <submittedName>
        <fullName evidence="9">DMT family transporter</fullName>
    </submittedName>
</protein>
<feature type="transmembrane region" description="Helical" evidence="7">
    <location>
        <begin position="54"/>
        <end position="78"/>
    </location>
</feature>
<comment type="caution">
    <text evidence="9">The sequence shown here is derived from an EMBL/GenBank/DDBJ whole genome shotgun (WGS) entry which is preliminary data.</text>
</comment>
<accession>A0A6N7XRD9</accession>
<feature type="domain" description="EamA" evidence="8">
    <location>
        <begin position="197"/>
        <end position="331"/>
    </location>
</feature>
<keyword evidence="4 7" id="KW-0812">Transmembrane</keyword>
<dbReference type="PANTHER" id="PTHR42920:SF5">
    <property type="entry name" value="EAMA DOMAIN-CONTAINING PROTEIN"/>
    <property type="match status" value="1"/>
</dbReference>
<keyword evidence="5 7" id="KW-1133">Transmembrane helix</keyword>
<evidence type="ECO:0000259" key="8">
    <source>
        <dbReference type="Pfam" id="PF00892"/>
    </source>
</evidence>
<evidence type="ECO:0000313" key="9">
    <source>
        <dbReference type="EMBL" id="MST72011.1"/>
    </source>
</evidence>
<dbReference type="Pfam" id="PF00892">
    <property type="entry name" value="EamA"/>
    <property type="match status" value="2"/>
</dbReference>
<feature type="transmembrane region" description="Helical" evidence="7">
    <location>
        <begin position="291"/>
        <end position="311"/>
    </location>
</feature>
<evidence type="ECO:0000256" key="3">
    <source>
        <dbReference type="ARBA" id="ARBA00022475"/>
    </source>
</evidence>
<feature type="transmembrane region" description="Helical" evidence="7">
    <location>
        <begin position="174"/>
        <end position="194"/>
    </location>
</feature>
<gene>
    <name evidence="9" type="ORF">FYJ68_02645</name>
</gene>
<dbReference type="InterPro" id="IPR051258">
    <property type="entry name" value="Diverse_Substrate_Transporter"/>
</dbReference>
<evidence type="ECO:0000256" key="2">
    <source>
        <dbReference type="ARBA" id="ARBA00007362"/>
    </source>
</evidence>
<feature type="transmembrane region" description="Helical" evidence="7">
    <location>
        <begin position="84"/>
        <end position="103"/>
    </location>
</feature>
<evidence type="ECO:0000256" key="7">
    <source>
        <dbReference type="SAM" id="Phobius"/>
    </source>
</evidence>
<comment type="similarity">
    <text evidence="2">Belongs to the EamA transporter family.</text>
</comment>
<evidence type="ECO:0000256" key="1">
    <source>
        <dbReference type="ARBA" id="ARBA00004651"/>
    </source>
</evidence>
<comment type="subcellular location">
    <subcellularLocation>
        <location evidence="1">Cell membrane</location>
        <topology evidence="1">Multi-pass membrane protein</topology>
    </subcellularLocation>
</comment>
<dbReference type="InterPro" id="IPR000620">
    <property type="entry name" value="EamA_dom"/>
</dbReference>
<dbReference type="SUPFAM" id="SSF103481">
    <property type="entry name" value="Multidrug resistance efflux transporter EmrE"/>
    <property type="match status" value="2"/>
</dbReference>
<feature type="transmembrane region" description="Helical" evidence="7">
    <location>
        <begin position="144"/>
        <end position="162"/>
    </location>
</feature>
<sequence length="353" mass="37853">MRAPLFTSKITLTPGEACRDQGERGVSPVRVACRHGAPVTMRHMEVRHPRIPTWGYQVLLATVAAIWGGSFIVLKGALGQMTPGWLLTLRFALSTLVMVALFWRRLAANLDWSHVLAGLLIGIPEGLAFLVQNVGLDGTTPGRNAFLTTTYCVMVPFLNWAVTRHRPHANNVVGALLCLAGVGFLSLDGSMGLYLGRGDLLTLVSAVLFALNIVAVGRVGSAHDAVTMTIVMFAVSSLICLGYSLAVEPTPNFATLTPDFWAQMAYVVLLSSVAALLIQNVAQQHVQPAKAALLLSLESVFAVLFSVTLYGEALTPQLAVGFALIFVAVLVSEIWVGRRAASEIESHEVPARD</sequence>
<feature type="transmembrane region" description="Helical" evidence="7">
    <location>
        <begin position="115"/>
        <end position="132"/>
    </location>
</feature>
<feature type="transmembrane region" description="Helical" evidence="7">
    <location>
        <begin position="200"/>
        <end position="219"/>
    </location>
</feature>
<dbReference type="AlphaFoldDB" id="A0A6N7XRD9"/>
<keyword evidence="3" id="KW-1003">Cell membrane</keyword>
<name>A0A6N7XRD9_9ACTN</name>
<evidence type="ECO:0000256" key="5">
    <source>
        <dbReference type="ARBA" id="ARBA00022989"/>
    </source>
</evidence>
<dbReference type="InterPro" id="IPR037185">
    <property type="entry name" value="EmrE-like"/>
</dbReference>
<feature type="domain" description="EamA" evidence="8">
    <location>
        <begin position="58"/>
        <end position="186"/>
    </location>
</feature>
<dbReference type="EMBL" id="VUNC01000001">
    <property type="protein sequence ID" value="MST72011.1"/>
    <property type="molecule type" value="Genomic_DNA"/>
</dbReference>
<evidence type="ECO:0000256" key="6">
    <source>
        <dbReference type="ARBA" id="ARBA00023136"/>
    </source>
</evidence>
<reference evidence="9 10" key="1">
    <citation type="submission" date="2019-08" db="EMBL/GenBank/DDBJ databases">
        <title>In-depth cultivation of the pig gut microbiome towards novel bacterial diversity and tailored functional studies.</title>
        <authorList>
            <person name="Wylensek D."/>
            <person name="Hitch T.C.A."/>
            <person name="Clavel T."/>
        </authorList>
    </citation>
    <scope>NUCLEOTIDE SEQUENCE [LARGE SCALE GENOMIC DNA]</scope>
    <source>
        <strain evidence="9 10">CA-Schmier-601-WT-1</strain>
    </source>
</reference>